<accession>A0A3P1WL93</accession>
<gene>
    <name evidence="1" type="ORF">EII35_15350</name>
</gene>
<reference evidence="1 2" key="1">
    <citation type="submission" date="2018-11" db="EMBL/GenBank/DDBJ databases">
        <title>Genomes From Bacteria Associated with the Canine Oral Cavity: a Test Case for Automated Genome-Based Taxonomic Assignment.</title>
        <authorList>
            <person name="Coil D.A."/>
            <person name="Jospin G."/>
            <person name="Darling A.E."/>
            <person name="Wallis C."/>
            <person name="Davis I.J."/>
            <person name="Harris S."/>
            <person name="Eisen J.A."/>
            <person name="Holcombe L.J."/>
            <person name="O'Flynn C."/>
        </authorList>
    </citation>
    <scope>NUCLEOTIDE SEQUENCE [LARGE SCALE GENOMIC DNA]</scope>
    <source>
        <strain evidence="1 2">OH2822_COT-296</strain>
    </source>
</reference>
<dbReference type="AlphaFoldDB" id="A0A3P1WL93"/>
<dbReference type="EMBL" id="RQYT01000094">
    <property type="protein sequence ID" value="RRD46915.1"/>
    <property type="molecule type" value="Genomic_DNA"/>
</dbReference>
<dbReference type="Proteomes" id="UP000280935">
    <property type="component" value="Unassembled WGS sequence"/>
</dbReference>
<evidence type="ECO:0000313" key="1">
    <source>
        <dbReference type="EMBL" id="RRD46915.1"/>
    </source>
</evidence>
<proteinExistence type="predicted"/>
<evidence type="ECO:0000313" key="2">
    <source>
        <dbReference type="Proteomes" id="UP000280935"/>
    </source>
</evidence>
<organism evidence="1 2">
    <name type="scientific">Arachnia propionica</name>
    <dbReference type="NCBI Taxonomy" id="1750"/>
    <lineage>
        <taxon>Bacteria</taxon>
        <taxon>Bacillati</taxon>
        <taxon>Actinomycetota</taxon>
        <taxon>Actinomycetes</taxon>
        <taxon>Propionibacteriales</taxon>
        <taxon>Propionibacteriaceae</taxon>
        <taxon>Arachnia</taxon>
    </lineage>
</organism>
<sequence length="112" mass="12433">MQALKADPMASATWDGLELLSAEETRNEGHKPKPPSITRCYKLTIPVDEAFSRVLATAEEHGWVEETGVRTKESSLARKTINNATASLVLSTKSAVCDSNPDFQFRVNIHYR</sequence>
<dbReference type="OrthoDB" id="3737851at2"/>
<comment type="caution">
    <text evidence="1">The sequence shown here is derived from an EMBL/GenBank/DDBJ whole genome shotgun (WGS) entry which is preliminary data.</text>
</comment>
<evidence type="ECO:0008006" key="3">
    <source>
        <dbReference type="Google" id="ProtNLM"/>
    </source>
</evidence>
<protein>
    <recommendedName>
        <fullName evidence="3">START domain-containing protein</fullName>
    </recommendedName>
</protein>
<name>A0A3P1WL93_9ACTN</name>